<proteinExistence type="predicted"/>
<dbReference type="PANTHER" id="PTHR34298">
    <property type="entry name" value="SEGREGATION AND CONDENSATION PROTEIN B"/>
    <property type="match status" value="1"/>
</dbReference>
<dbReference type="Pfam" id="PF04079">
    <property type="entry name" value="SMC_ScpB"/>
    <property type="match status" value="1"/>
</dbReference>
<accession>A0A2M6WB99</accession>
<dbReference type="AlphaFoldDB" id="A0A2M6WB99"/>
<keyword evidence="4" id="KW-0131">Cell cycle</keyword>
<dbReference type="GO" id="GO:0051301">
    <property type="term" value="P:cell division"/>
    <property type="evidence" value="ECO:0007669"/>
    <property type="project" value="UniProtKB-KW"/>
</dbReference>
<gene>
    <name evidence="5" type="primary">scpB</name>
    <name evidence="5" type="ORF">COU23_00465</name>
</gene>
<dbReference type="GO" id="GO:0051304">
    <property type="term" value="P:chromosome separation"/>
    <property type="evidence" value="ECO:0007669"/>
    <property type="project" value="InterPro"/>
</dbReference>
<dbReference type="Proteomes" id="UP000231464">
    <property type="component" value="Unassembled WGS sequence"/>
</dbReference>
<dbReference type="SUPFAM" id="SSF46785">
    <property type="entry name" value="Winged helix' DNA-binding domain"/>
    <property type="match status" value="2"/>
</dbReference>
<evidence type="ECO:0000313" key="5">
    <source>
        <dbReference type="EMBL" id="PIT90080.1"/>
    </source>
</evidence>
<keyword evidence="1" id="KW-0963">Cytoplasm</keyword>
<dbReference type="InterPro" id="IPR036388">
    <property type="entry name" value="WH-like_DNA-bd_sf"/>
</dbReference>
<evidence type="ECO:0000256" key="3">
    <source>
        <dbReference type="ARBA" id="ARBA00022829"/>
    </source>
</evidence>
<dbReference type="PANTHER" id="PTHR34298:SF2">
    <property type="entry name" value="SEGREGATION AND CONDENSATION PROTEIN B"/>
    <property type="match status" value="1"/>
</dbReference>
<dbReference type="InterPro" id="IPR036390">
    <property type="entry name" value="WH_DNA-bd_sf"/>
</dbReference>
<dbReference type="NCBIfam" id="TIGR00281">
    <property type="entry name" value="SMC-Scp complex subunit ScpB"/>
    <property type="match status" value="1"/>
</dbReference>
<evidence type="ECO:0000256" key="2">
    <source>
        <dbReference type="ARBA" id="ARBA00022618"/>
    </source>
</evidence>
<dbReference type="Gene3D" id="1.10.10.10">
    <property type="entry name" value="Winged helix-like DNA-binding domain superfamily/Winged helix DNA-binding domain"/>
    <property type="match status" value="2"/>
</dbReference>
<organism evidence="5 6">
    <name type="scientific">Candidatus Kuenenbacteria bacterium CG10_big_fil_rev_8_21_14_0_10_36_11</name>
    <dbReference type="NCBI Taxonomy" id="1974618"/>
    <lineage>
        <taxon>Bacteria</taxon>
        <taxon>Candidatus Kueneniibacteriota</taxon>
    </lineage>
</organism>
<dbReference type="PIRSF" id="PIRSF019345">
    <property type="entry name" value="ScpB"/>
    <property type="match status" value="1"/>
</dbReference>
<comment type="caution">
    <text evidence="5">The sequence shown here is derived from an EMBL/GenBank/DDBJ whole genome shotgun (WGS) entry which is preliminary data.</text>
</comment>
<dbReference type="InterPro" id="IPR005234">
    <property type="entry name" value="ScpB_csome_segregation"/>
</dbReference>
<name>A0A2M6WB99_9BACT</name>
<sequence>MIRKQIESLLFLSNRPLSIKKLAELTERSKTEIETVLETLKKEYNESERGIKIIFNDDRVQMTTTQESSAVVEKFLKEELTGEMTRPQLEALTIIAYRGPITKMELEQIRGVNCSLILRNLAMRGLIESKLDRKIGANVYEVTLDFTRYLGLTNTKELPDYERLSKHETIEEMLNCSS</sequence>
<dbReference type="EMBL" id="PFBP01000006">
    <property type="protein sequence ID" value="PIT90080.1"/>
    <property type="molecule type" value="Genomic_DNA"/>
</dbReference>
<protein>
    <submittedName>
        <fullName evidence="5">SMC-Scp complex subunit ScpB</fullName>
    </submittedName>
</protein>
<evidence type="ECO:0000256" key="1">
    <source>
        <dbReference type="ARBA" id="ARBA00022490"/>
    </source>
</evidence>
<keyword evidence="2" id="KW-0132">Cell division</keyword>
<evidence type="ECO:0000256" key="4">
    <source>
        <dbReference type="ARBA" id="ARBA00023306"/>
    </source>
</evidence>
<evidence type="ECO:0000313" key="6">
    <source>
        <dbReference type="Proteomes" id="UP000231464"/>
    </source>
</evidence>
<keyword evidence="3" id="KW-0159">Chromosome partition</keyword>
<reference evidence="6" key="1">
    <citation type="submission" date="2017-09" db="EMBL/GenBank/DDBJ databases">
        <title>Depth-based differentiation of microbial function through sediment-hosted aquifers and enrichment of novel symbionts in the deep terrestrial subsurface.</title>
        <authorList>
            <person name="Probst A.J."/>
            <person name="Ladd B."/>
            <person name="Jarett J.K."/>
            <person name="Geller-Mcgrath D.E."/>
            <person name="Sieber C.M.K."/>
            <person name="Emerson J.B."/>
            <person name="Anantharaman K."/>
            <person name="Thomas B.C."/>
            <person name="Malmstrom R."/>
            <person name="Stieglmeier M."/>
            <person name="Klingl A."/>
            <person name="Woyke T."/>
            <person name="Ryan C.M."/>
            <person name="Banfield J.F."/>
        </authorList>
    </citation>
    <scope>NUCLEOTIDE SEQUENCE [LARGE SCALE GENOMIC DNA]</scope>
</reference>